<protein>
    <recommendedName>
        <fullName evidence="3">Cobalt transport protein</fullName>
    </recommendedName>
</protein>
<keyword evidence="1" id="KW-1133">Transmembrane helix</keyword>
<evidence type="ECO:0000313" key="2">
    <source>
        <dbReference type="EMBL" id="GAF95345.1"/>
    </source>
</evidence>
<comment type="caution">
    <text evidence="2">The sequence shown here is derived from an EMBL/GenBank/DDBJ whole genome shotgun (WGS) entry which is preliminary data.</text>
</comment>
<reference evidence="2" key="1">
    <citation type="journal article" date="2014" name="Front. Microbiol.">
        <title>High frequency of phylogenetically diverse reductive dehalogenase-homologous genes in deep subseafloor sedimentary metagenomes.</title>
        <authorList>
            <person name="Kawai M."/>
            <person name="Futagami T."/>
            <person name="Toyoda A."/>
            <person name="Takaki Y."/>
            <person name="Nishi S."/>
            <person name="Hori S."/>
            <person name="Arai W."/>
            <person name="Tsubouchi T."/>
            <person name="Morono Y."/>
            <person name="Uchiyama I."/>
            <person name="Ito T."/>
            <person name="Fujiyama A."/>
            <person name="Inagaki F."/>
            <person name="Takami H."/>
        </authorList>
    </citation>
    <scope>NUCLEOTIDE SEQUENCE</scope>
    <source>
        <strain evidence="2">Expedition CK06-06</strain>
    </source>
</reference>
<proteinExistence type="predicted"/>
<name>X0V3X2_9ZZZZ</name>
<dbReference type="AlphaFoldDB" id="X0V3X2"/>
<evidence type="ECO:0008006" key="3">
    <source>
        <dbReference type="Google" id="ProtNLM"/>
    </source>
</evidence>
<dbReference type="EMBL" id="BARS01015875">
    <property type="protein sequence ID" value="GAF95345.1"/>
    <property type="molecule type" value="Genomic_DNA"/>
</dbReference>
<keyword evidence="1" id="KW-0812">Transmembrane</keyword>
<feature type="transmembrane region" description="Helical" evidence="1">
    <location>
        <begin position="35"/>
        <end position="60"/>
    </location>
</feature>
<organism evidence="2">
    <name type="scientific">marine sediment metagenome</name>
    <dbReference type="NCBI Taxonomy" id="412755"/>
    <lineage>
        <taxon>unclassified sequences</taxon>
        <taxon>metagenomes</taxon>
        <taxon>ecological metagenomes</taxon>
    </lineage>
</organism>
<gene>
    <name evidence="2" type="ORF">S01H1_26205</name>
</gene>
<keyword evidence="1" id="KW-0472">Membrane</keyword>
<feature type="non-terminal residue" evidence="2">
    <location>
        <position position="1"/>
    </location>
</feature>
<evidence type="ECO:0000256" key="1">
    <source>
        <dbReference type="SAM" id="Phobius"/>
    </source>
</evidence>
<sequence length="69" mass="7863">IGGEDIANAMDLRSFGIKERTWIHKLQYRRRDYTLLAFGLILLIASTVITKVYGLGGLWIPEWFIALAP</sequence>
<accession>X0V3X2</accession>